<keyword evidence="1" id="KW-0472">Membrane</keyword>
<dbReference type="AlphaFoldDB" id="A0A7R7ELE7"/>
<reference evidence="2 3" key="1">
    <citation type="submission" date="2020-11" db="EMBL/GenBank/DDBJ databases">
        <title>Draft genome sequencing of a Lachnospiraceae strain isolated from anoxic soil subjected to BSD treatment.</title>
        <authorList>
            <person name="Uek A."/>
            <person name="Tonouchi A."/>
        </authorList>
    </citation>
    <scope>NUCLEOTIDE SEQUENCE [LARGE SCALE GENOMIC DNA]</scope>
    <source>
        <strain evidence="2 3">TB5</strain>
    </source>
</reference>
<dbReference type="RefSeq" id="WP_271712108.1">
    <property type="nucleotide sequence ID" value="NZ_AP024169.1"/>
</dbReference>
<dbReference type="Proteomes" id="UP000595897">
    <property type="component" value="Chromosome"/>
</dbReference>
<feature type="transmembrane region" description="Helical" evidence="1">
    <location>
        <begin position="67"/>
        <end position="90"/>
    </location>
</feature>
<dbReference type="KEGG" id="ahb:bsdtb5_22490"/>
<proteinExistence type="predicted"/>
<evidence type="ECO:0000313" key="3">
    <source>
        <dbReference type="Proteomes" id="UP000595897"/>
    </source>
</evidence>
<name>A0A7R7ELE7_9FIRM</name>
<dbReference type="EMBL" id="AP024169">
    <property type="protein sequence ID" value="BCN30954.1"/>
    <property type="molecule type" value="Genomic_DNA"/>
</dbReference>
<keyword evidence="1" id="KW-1133">Transmembrane helix</keyword>
<accession>A0A7R7ELE7</accession>
<keyword evidence="1" id="KW-0812">Transmembrane</keyword>
<sequence>MMKVIYHIGKTIGFDTIAKKGIIKVDTQPIMIESKEGNLVLNDLKCVDLIKVNGLGTMIKVQNSSDIIYIAVPRIFIEIGTGFIIVNFFATKKLYIRINKEWRNQL</sequence>
<evidence type="ECO:0000256" key="1">
    <source>
        <dbReference type="SAM" id="Phobius"/>
    </source>
</evidence>
<keyword evidence="3" id="KW-1185">Reference proteome</keyword>
<evidence type="ECO:0000313" key="2">
    <source>
        <dbReference type="EMBL" id="BCN30954.1"/>
    </source>
</evidence>
<organism evidence="2 3">
    <name type="scientific">Anaeromicropila herbilytica</name>
    <dbReference type="NCBI Taxonomy" id="2785025"/>
    <lineage>
        <taxon>Bacteria</taxon>
        <taxon>Bacillati</taxon>
        <taxon>Bacillota</taxon>
        <taxon>Clostridia</taxon>
        <taxon>Lachnospirales</taxon>
        <taxon>Lachnospiraceae</taxon>
        <taxon>Anaeromicropila</taxon>
    </lineage>
</organism>
<gene>
    <name evidence="2" type="ORF">bsdtb5_22490</name>
</gene>
<protein>
    <submittedName>
        <fullName evidence="2">Uncharacterized protein</fullName>
    </submittedName>
</protein>